<dbReference type="OrthoDB" id="6284232at2759"/>
<dbReference type="Gene3D" id="3.40.50.410">
    <property type="entry name" value="von Willebrand factor, type A domain"/>
    <property type="match status" value="1"/>
</dbReference>
<dbReference type="PANTHER" id="PTHR46785">
    <property type="entry name" value="VON WILLEBRAND FACTOR A DOMAIN-CONTAINING PROTEIN 3B"/>
    <property type="match status" value="1"/>
</dbReference>
<gene>
    <name evidence="2" type="ORF">PXEA_LOCUS10887</name>
</gene>
<dbReference type="InterPro" id="IPR036465">
    <property type="entry name" value="vWFA_dom_sf"/>
</dbReference>
<proteinExistence type="predicted"/>
<name>A0A3S5AIJ8_9PLAT</name>
<protein>
    <recommendedName>
        <fullName evidence="4">VWFA domain-containing protein</fullName>
    </recommendedName>
</protein>
<sequence length="336" mass="38031">MVDGGTQGIYLVTDGRPNQPVETLISQMRFHYARIPVHCISFNCQDAKANQFLLQLAKETNGRFHYFNEAEAGQMPSSEWESEDLHLLRREHQFGMDSIDRLGLLVEECSRLAWSGVRHSSFTKTQQQNRELTKCHHQRQPKSQSALSCHHRTSTLIPSEWLSYPVPFEPSAYHLNVESGWDNRSCRVSSFKSLETTTSNDELLEHKEASLLEKSNSLRGVKGTNGRGIEEESMANWTASEKYVCSNGPEETVSEVAEPRKSDPYIRAVSSTFHRSTSPASGFELPIPIPPERTSSETVRQREEYDCAPSTSQKDRPECMSRELCKSAIIDDTGMI</sequence>
<evidence type="ECO:0000256" key="1">
    <source>
        <dbReference type="SAM" id="MobiDB-lite"/>
    </source>
</evidence>
<evidence type="ECO:0000313" key="3">
    <source>
        <dbReference type="Proteomes" id="UP000784294"/>
    </source>
</evidence>
<dbReference type="EMBL" id="CAAALY010032641">
    <property type="protein sequence ID" value="VEL17447.1"/>
    <property type="molecule type" value="Genomic_DNA"/>
</dbReference>
<organism evidence="2 3">
    <name type="scientific">Protopolystoma xenopodis</name>
    <dbReference type="NCBI Taxonomy" id="117903"/>
    <lineage>
        <taxon>Eukaryota</taxon>
        <taxon>Metazoa</taxon>
        <taxon>Spiralia</taxon>
        <taxon>Lophotrochozoa</taxon>
        <taxon>Platyhelminthes</taxon>
        <taxon>Monogenea</taxon>
        <taxon>Polyopisthocotylea</taxon>
        <taxon>Polystomatidea</taxon>
        <taxon>Polystomatidae</taxon>
        <taxon>Protopolystoma</taxon>
    </lineage>
</organism>
<dbReference type="Proteomes" id="UP000784294">
    <property type="component" value="Unassembled WGS sequence"/>
</dbReference>
<comment type="caution">
    <text evidence="2">The sequence shown here is derived from an EMBL/GenBank/DDBJ whole genome shotgun (WGS) entry which is preliminary data.</text>
</comment>
<keyword evidence="3" id="KW-1185">Reference proteome</keyword>
<evidence type="ECO:0008006" key="4">
    <source>
        <dbReference type="Google" id="ProtNLM"/>
    </source>
</evidence>
<feature type="region of interest" description="Disordered" evidence="1">
    <location>
        <begin position="273"/>
        <end position="318"/>
    </location>
</feature>
<dbReference type="AlphaFoldDB" id="A0A3S5AIJ8"/>
<accession>A0A3S5AIJ8</accession>
<dbReference type="PANTHER" id="PTHR46785:SF1">
    <property type="entry name" value="VON WILLEBRAND FACTOR A DOMAIN-CONTAINING PROTEIN 3B"/>
    <property type="match status" value="1"/>
</dbReference>
<evidence type="ECO:0000313" key="2">
    <source>
        <dbReference type="EMBL" id="VEL17447.1"/>
    </source>
</evidence>
<reference evidence="2" key="1">
    <citation type="submission" date="2018-11" db="EMBL/GenBank/DDBJ databases">
        <authorList>
            <consortium name="Pathogen Informatics"/>
        </authorList>
    </citation>
    <scope>NUCLEOTIDE SEQUENCE</scope>
</reference>